<evidence type="ECO:0000313" key="2">
    <source>
        <dbReference type="Proteomes" id="UP001196097"/>
    </source>
</evidence>
<gene>
    <name evidence="1" type="ORF">HF292_009205</name>
</gene>
<sequence>MKLITAIVKPFKLDDVREALASIGIQRMAVTEVIGFDICCSHAYVSDYIPRIKIEVVTSDQRLDHALAAVIGEHKKGPGRRGMTGR</sequence>
<name>A0ACD5IEN5_9PROT</name>
<organism evidence="1 2">
    <name type="scientific">Acidithiobacillus ferruginosus</name>
    <dbReference type="NCBI Taxonomy" id="3063951"/>
    <lineage>
        <taxon>Bacteria</taxon>
        <taxon>Pseudomonadati</taxon>
        <taxon>Pseudomonadota</taxon>
        <taxon>Acidithiobacillia</taxon>
        <taxon>Acidithiobacillales</taxon>
        <taxon>Acidithiobacillaceae</taxon>
        <taxon>Acidithiobacillus</taxon>
    </lineage>
</organism>
<keyword evidence="2" id="KW-1185">Reference proteome</keyword>
<dbReference type="Proteomes" id="UP001196097">
    <property type="component" value="Chromosome"/>
</dbReference>
<reference evidence="1 2" key="1">
    <citation type="journal article" date="2021" name="ISME J.">
        <title>Genomic evolution of the class Acidithiobacillia: deep-branching Proteobacteria living in extreme acidic conditions.</title>
        <authorList>
            <person name="Moya-Beltran A."/>
            <person name="Beard S."/>
            <person name="Rojas-Villalobos C."/>
            <person name="Issotta F."/>
            <person name="Gallardo Y."/>
            <person name="Ulloa R."/>
            <person name="Giaveno A."/>
            <person name="Degli Esposti M."/>
            <person name="Johnson D.B."/>
            <person name="Quatrini R."/>
        </authorList>
    </citation>
    <scope>NUCLEOTIDE SEQUENCE [LARGE SCALE GENOMIC DNA]</scope>
    <source>
        <strain evidence="1 2">CF3</strain>
    </source>
</reference>
<dbReference type="EMBL" id="CP130946">
    <property type="protein sequence ID" value="XRP71984.1"/>
    <property type="molecule type" value="Genomic_DNA"/>
</dbReference>
<accession>A0ACD5IEN5</accession>
<protein>
    <submittedName>
        <fullName evidence="1">P-II family nitrogen regulator</fullName>
    </submittedName>
</protein>
<evidence type="ECO:0000313" key="1">
    <source>
        <dbReference type="EMBL" id="XRP71984.1"/>
    </source>
</evidence>
<proteinExistence type="predicted"/>